<reference evidence="1" key="1">
    <citation type="submission" date="2018-02" db="EMBL/GenBank/DDBJ databases">
        <title>Rhizophora mucronata_Transcriptome.</title>
        <authorList>
            <person name="Meera S.P."/>
            <person name="Sreeshan A."/>
            <person name="Augustine A."/>
        </authorList>
    </citation>
    <scope>NUCLEOTIDE SEQUENCE</scope>
    <source>
        <tissue evidence="1">Leaf</tissue>
    </source>
</reference>
<organism evidence="1">
    <name type="scientific">Rhizophora mucronata</name>
    <name type="common">Asiatic mangrove</name>
    <dbReference type="NCBI Taxonomy" id="61149"/>
    <lineage>
        <taxon>Eukaryota</taxon>
        <taxon>Viridiplantae</taxon>
        <taxon>Streptophyta</taxon>
        <taxon>Embryophyta</taxon>
        <taxon>Tracheophyta</taxon>
        <taxon>Spermatophyta</taxon>
        <taxon>Magnoliopsida</taxon>
        <taxon>eudicotyledons</taxon>
        <taxon>Gunneridae</taxon>
        <taxon>Pentapetalae</taxon>
        <taxon>rosids</taxon>
        <taxon>fabids</taxon>
        <taxon>Malpighiales</taxon>
        <taxon>Rhizophoraceae</taxon>
        <taxon>Rhizophora</taxon>
    </lineage>
</organism>
<accession>A0A2P2N2L1</accession>
<proteinExistence type="predicted"/>
<evidence type="ECO:0000313" key="1">
    <source>
        <dbReference type="EMBL" id="MBX36713.1"/>
    </source>
</evidence>
<sequence length="25" mass="2892">MSYIQKATTTTSSTKALWYSLYCML</sequence>
<dbReference type="AlphaFoldDB" id="A0A2P2N2L1"/>
<name>A0A2P2N2L1_RHIMU</name>
<protein>
    <submittedName>
        <fullName evidence="1">Uncharacterized protein</fullName>
    </submittedName>
</protein>
<dbReference type="EMBL" id="GGEC01056229">
    <property type="protein sequence ID" value="MBX36713.1"/>
    <property type="molecule type" value="Transcribed_RNA"/>
</dbReference>